<dbReference type="Gene3D" id="1.10.1200.10">
    <property type="entry name" value="ACP-like"/>
    <property type="match status" value="1"/>
</dbReference>
<evidence type="ECO:0000256" key="2">
    <source>
        <dbReference type="ARBA" id="ARBA00022553"/>
    </source>
</evidence>
<dbReference type="PROSITE" id="PS50075">
    <property type="entry name" value="CARRIER"/>
    <property type="match status" value="1"/>
</dbReference>
<reference evidence="4 5" key="1">
    <citation type="submission" date="2016-10" db="EMBL/GenBank/DDBJ databases">
        <authorList>
            <person name="de Groot N.N."/>
        </authorList>
    </citation>
    <scope>NUCLEOTIDE SEQUENCE [LARGE SCALE GENOMIC DNA]</scope>
    <source>
        <strain evidence="4 5">CGMCC 1.12097</strain>
    </source>
</reference>
<evidence type="ECO:0000256" key="1">
    <source>
        <dbReference type="ARBA" id="ARBA00022450"/>
    </source>
</evidence>
<sequence>MTDQLATEIIEIIKKRIESESSEGITAQYVGDITTATELTGLGIDSLGLADVLWDLEQAYGIKLEMNTAEAWSDLQNVGDMVEAIRGLLSKAA</sequence>
<dbReference type="SUPFAM" id="SSF47336">
    <property type="entry name" value="ACP-like"/>
    <property type="match status" value="1"/>
</dbReference>
<dbReference type="Proteomes" id="UP000198588">
    <property type="component" value="Unassembled WGS sequence"/>
</dbReference>
<gene>
    <name evidence="4" type="ORF">SAMN02927914_06714</name>
</gene>
<dbReference type="InterPro" id="IPR036736">
    <property type="entry name" value="ACP-like_sf"/>
</dbReference>
<accession>A0A1G5ZYU7</accession>
<dbReference type="AlphaFoldDB" id="A0A1G5ZYU7"/>
<dbReference type="STRING" id="1165689.SAMN02927914_06714"/>
<evidence type="ECO:0000313" key="5">
    <source>
        <dbReference type="Proteomes" id="UP000198588"/>
    </source>
</evidence>
<proteinExistence type="predicted"/>
<dbReference type="EMBL" id="FMXM01000058">
    <property type="protein sequence ID" value="SDA99780.1"/>
    <property type="molecule type" value="Genomic_DNA"/>
</dbReference>
<dbReference type="InterPro" id="IPR009081">
    <property type="entry name" value="PP-bd_ACP"/>
</dbReference>
<dbReference type="Pfam" id="PF00550">
    <property type="entry name" value="PP-binding"/>
    <property type="match status" value="1"/>
</dbReference>
<dbReference type="OrthoDB" id="9806381at2"/>
<protein>
    <submittedName>
        <fullName evidence="4">Acyl carrier protein NodF</fullName>
    </submittedName>
</protein>
<organism evidence="4 5">
    <name type="scientific">Mesorhizobium qingshengii</name>
    <dbReference type="NCBI Taxonomy" id="1165689"/>
    <lineage>
        <taxon>Bacteria</taxon>
        <taxon>Pseudomonadati</taxon>
        <taxon>Pseudomonadota</taxon>
        <taxon>Alphaproteobacteria</taxon>
        <taxon>Hyphomicrobiales</taxon>
        <taxon>Phyllobacteriaceae</taxon>
        <taxon>Mesorhizobium</taxon>
    </lineage>
</organism>
<dbReference type="RefSeq" id="WP_038655172.1">
    <property type="nucleotide sequence ID" value="NZ_FMXM01000058.1"/>
</dbReference>
<keyword evidence="1" id="KW-0596">Phosphopantetheine</keyword>
<feature type="domain" description="Carrier" evidence="3">
    <location>
        <begin position="4"/>
        <end position="89"/>
    </location>
</feature>
<evidence type="ECO:0000259" key="3">
    <source>
        <dbReference type="PROSITE" id="PS50075"/>
    </source>
</evidence>
<evidence type="ECO:0000313" key="4">
    <source>
        <dbReference type="EMBL" id="SDA99780.1"/>
    </source>
</evidence>
<dbReference type="InterPro" id="IPR006162">
    <property type="entry name" value="Ppantetheine_attach_site"/>
</dbReference>
<name>A0A1G5ZYU7_9HYPH</name>
<keyword evidence="2" id="KW-0597">Phosphoprotein</keyword>
<dbReference type="PROSITE" id="PS00012">
    <property type="entry name" value="PHOSPHOPANTETHEINE"/>
    <property type="match status" value="1"/>
</dbReference>